<keyword evidence="6" id="KW-1185">Reference proteome</keyword>
<proteinExistence type="predicted"/>
<dbReference type="GO" id="GO:0004803">
    <property type="term" value="F:transposase activity"/>
    <property type="evidence" value="ECO:0007669"/>
    <property type="project" value="InterPro"/>
</dbReference>
<gene>
    <name evidence="2" type="ORF">KDA_00070</name>
    <name evidence="3" type="ORF">KDA_46550</name>
    <name evidence="4" type="ORF">KDA_46680</name>
    <name evidence="5" type="ORF">KDA_74470</name>
</gene>
<dbReference type="RefSeq" id="WP_126625229.1">
    <property type="nucleotide sequence ID" value="NZ_BIFT01000001.1"/>
</dbReference>
<reference evidence="3" key="2">
    <citation type="journal article" date="2019" name="Int. J. Syst. Evol. Microbiol.">
        <title>Tengunoibacter tsumagoiensis gen. nov., sp. nov., Dictyobacter kobayashii sp. nov., Dictyobacter alpinus sp. nov., and description of Dictyobacteraceae fam. nov. within the order Ktedonobacterales isolated from Tengu-no-mugimeshi, a soil-like granular mass of micro-organisms, and emended descriptions of the genera Ktedonobacter and Dictyobacter.</title>
        <authorList>
            <person name="Wang C."/>
            <person name="Zheng Y."/>
            <person name="Sakai Y."/>
            <person name="Toyoda A."/>
            <person name="Minakuchi Y."/>
            <person name="Abe K."/>
            <person name="Yokota A."/>
            <person name="Yabe S."/>
        </authorList>
    </citation>
    <scope>NUCLEOTIDE SEQUENCE</scope>
    <source>
        <strain evidence="3">Uno16</strain>
    </source>
</reference>
<dbReference type="GO" id="GO:0043565">
    <property type="term" value="F:sequence-specific DNA binding"/>
    <property type="evidence" value="ECO:0007669"/>
    <property type="project" value="InterPro"/>
</dbReference>
<feature type="region of interest" description="Disordered" evidence="1">
    <location>
        <begin position="55"/>
        <end position="76"/>
    </location>
</feature>
<dbReference type="EMBL" id="BIFT01000002">
    <property type="protein sequence ID" value="GCE29184.1"/>
    <property type="molecule type" value="Genomic_DNA"/>
</dbReference>
<dbReference type="InterPro" id="IPR010921">
    <property type="entry name" value="Trp_repressor/repl_initiator"/>
</dbReference>
<dbReference type="Pfam" id="PF01527">
    <property type="entry name" value="HTH_Tnp_1"/>
    <property type="match status" value="1"/>
</dbReference>
<comment type="caution">
    <text evidence="3">The sequence shown here is derived from an EMBL/GenBank/DDBJ whole genome shotgun (WGS) entry which is preliminary data.</text>
</comment>
<dbReference type="EMBL" id="BIFT01000001">
    <property type="protein sequence ID" value="GCE24523.1"/>
    <property type="molecule type" value="Genomic_DNA"/>
</dbReference>
<reference evidence="6" key="1">
    <citation type="submission" date="2018-12" db="EMBL/GenBank/DDBJ databases">
        <title>Tengunoibacter tsumagoiensis gen. nov., sp. nov., Dictyobacter kobayashii sp. nov., D. alpinus sp. nov., and D. joshuensis sp. nov. and description of Dictyobacteraceae fam. nov. within the order Ktedonobacterales isolated from Tengu-no-mugimeshi.</title>
        <authorList>
            <person name="Wang C.M."/>
            <person name="Zheng Y."/>
            <person name="Sakai Y."/>
            <person name="Toyoda A."/>
            <person name="Minakuchi Y."/>
            <person name="Abe K."/>
            <person name="Yokota A."/>
            <person name="Yabe S."/>
        </authorList>
    </citation>
    <scope>NUCLEOTIDE SEQUENCE [LARGE SCALE GENOMIC DNA]</scope>
    <source>
        <strain evidence="6">Uno16</strain>
    </source>
</reference>
<dbReference type="EMBL" id="BIFT01000001">
    <property type="protein sequence ID" value="GCE29171.1"/>
    <property type="molecule type" value="Genomic_DNA"/>
</dbReference>
<evidence type="ECO:0000313" key="4">
    <source>
        <dbReference type="EMBL" id="GCE29184.1"/>
    </source>
</evidence>
<dbReference type="Proteomes" id="UP000287171">
    <property type="component" value="Unassembled WGS sequence"/>
</dbReference>
<evidence type="ECO:0000313" key="2">
    <source>
        <dbReference type="EMBL" id="GCE24523.1"/>
    </source>
</evidence>
<dbReference type="Gene3D" id="1.10.10.10">
    <property type="entry name" value="Winged helix-like DNA-binding domain superfamily/Winged helix DNA-binding domain"/>
    <property type="match status" value="1"/>
</dbReference>
<dbReference type="AlphaFoldDB" id="A0A402BCN9"/>
<dbReference type="GO" id="GO:0006313">
    <property type="term" value="P:DNA transposition"/>
    <property type="evidence" value="ECO:0007669"/>
    <property type="project" value="InterPro"/>
</dbReference>
<organism evidence="3 6">
    <name type="scientific">Dictyobacter alpinus</name>
    <dbReference type="NCBI Taxonomy" id="2014873"/>
    <lineage>
        <taxon>Bacteria</taxon>
        <taxon>Bacillati</taxon>
        <taxon>Chloroflexota</taxon>
        <taxon>Ktedonobacteria</taxon>
        <taxon>Ktedonobacterales</taxon>
        <taxon>Dictyobacteraceae</taxon>
        <taxon>Dictyobacter</taxon>
    </lineage>
</organism>
<dbReference type="SUPFAM" id="SSF48295">
    <property type="entry name" value="TrpR-like"/>
    <property type="match status" value="1"/>
</dbReference>
<evidence type="ECO:0008006" key="7">
    <source>
        <dbReference type="Google" id="ProtNLM"/>
    </source>
</evidence>
<sequence length="103" mass="11892">MTGKRKTYTPEFKFKVVMESFQRETTLEEVCRKFGLASSVISRWRQEFQQKGPEIFADQRDHKTRNQAQGYAPGESPEELKQLIGDLAVQNELLKKSRGLLGN</sequence>
<evidence type="ECO:0000313" key="6">
    <source>
        <dbReference type="Proteomes" id="UP000287171"/>
    </source>
</evidence>
<evidence type="ECO:0000313" key="3">
    <source>
        <dbReference type="EMBL" id="GCE29171.1"/>
    </source>
</evidence>
<dbReference type="InterPro" id="IPR002514">
    <property type="entry name" value="Transposase_8"/>
</dbReference>
<name>A0A402BCN9_9CHLR</name>
<dbReference type="InterPro" id="IPR036388">
    <property type="entry name" value="WH-like_DNA-bd_sf"/>
</dbReference>
<protein>
    <recommendedName>
        <fullName evidence="7">Transposase</fullName>
    </recommendedName>
</protein>
<dbReference type="EMBL" id="BIFT01000002">
    <property type="protein sequence ID" value="GCE31963.1"/>
    <property type="molecule type" value="Genomic_DNA"/>
</dbReference>
<accession>A0A402BCN9</accession>
<dbReference type="OrthoDB" id="164199at2"/>
<evidence type="ECO:0000256" key="1">
    <source>
        <dbReference type="SAM" id="MobiDB-lite"/>
    </source>
</evidence>
<evidence type="ECO:0000313" key="5">
    <source>
        <dbReference type="EMBL" id="GCE31963.1"/>
    </source>
</evidence>